<dbReference type="Pfam" id="PF08892">
    <property type="entry name" value="YqcI_YcgG"/>
    <property type="match status" value="1"/>
</dbReference>
<dbReference type="PANTHER" id="PTHR40045">
    <property type="entry name" value="YCGG FAMILY PROTEIN"/>
    <property type="match status" value="1"/>
</dbReference>
<evidence type="ECO:0000313" key="1">
    <source>
        <dbReference type="EMBL" id="NDV85534.1"/>
    </source>
</evidence>
<dbReference type="NCBIfam" id="NF041366">
    <property type="entry name" value="GntA_guanitoxin"/>
    <property type="match status" value="1"/>
</dbReference>
<dbReference type="AlphaFoldDB" id="A0A6L9MCJ0"/>
<proteinExistence type="predicted"/>
<sequence length="252" mass="28610">MPSTHSVNDDITASPPEADPLEAELRSFIMDQGFPCVGAKSALQRGRMTIHTARSIDSAWNDVEIQDRLMNFAWEYSQEPMLFTSFAVIFEGPYDLTEEAFEQSLWTRIQSLADKDAWRGQKHDPRVSSDPADQHFSLSFGGEAFFVVGLHPKASRPARRFAHPTMVFNLHNQFEMLREANRYEKLREAIIDRDVKLAGEPNPMLARHGTISEARQYSGRAVGPEWTCPFSRKQETVLPVANEETPDVRRAS</sequence>
<dbReference type="RefSeq" id="WP_163042254.1">
    <property type="nucleotide sequence ID" value="NZ_JAAAMJ010000001.1"/>
</dbReference>
<accession>A0A6L9MCJ0</accession>
<keyword evidence="2" id="KW-1185">Reference proteome</keyword>
<dbReference type="EMBL" id="JAAAMJ010000001">
    <property type="protein sequence ID" value="NDV85534.1"/>
    <property type="molecule type" value="Genomic_DNA"/>
</dbReference>
<gene>
    <name evidence="1" type="ORF">GTW51_02355</name>
</gene>
<protein>
    <submittedName>
        <fullName evidence="1">YqcI/YcgG family protein</fullName>
    </submittedName>
</protein>
<reference evidence="1 2" key="1">
    <citation type="submission" date="2020-01" db="EMBL/GenBank/DDBJ databases">
        <title>Genomes of bacteria type strains.</title>
        <authorList>
            <person name="Chen J."/>
            <person name="Zhu S."/>
            <person name="Chen J."/>
        </authorList>
    </citation>
    <scope>NUCLEOTIDE SEQUENCE [LARGE SCALE GENOMIC DNA]</scope>
    <source>
        <strain evidence="1 2">KCTC 52919</strain>
    </source>
</reference>
<organism evidence="1 2">
    <name type="scientific">Aurantimonas aggregata</name>
    <dbReference type="NCBI Taxonomy" id="2047720"/>
    <lineage>
        <taxon>Bacteria</taxon>
        <taxon>Pseudomonadati</taxon>
        <taxon>Pseudomonadota</taxon>
        <taxon>Alphaproteobacteria</taxon>
        <taxon>Hyphomicrobiales</taxon>
        <taxon>Aurantimonadaceae</taxon>
        <taxon>Aurantimonas</taxon>
    </lineage>
</organism>
<comment type="caution">
    <text evidence="1">The sequence shown here is derived from an EMBL/GenBank/DDBJ whole genome shotgun (WGS) entry which is preliminary data.</text>
</comment>
<dbReference type="Proteomes" id="UP000476332">
    <property type="component" value="Unassembled WGS sequence"/>
</dbReference>
<evidence type="ECO:0000313" key="2">
    <source>
        <dbReference type="Proteomes" id="UP000476332"/>
    </source>
</evidence>
<name>A0A6L9MCJ0_9HYPH</name>
<dbReference type="InterPro" id="IPR014988">
    <property type="entry name" value="Uncharacterised_YqcI/YcgG"/>
</dbReference>
<dbReference type="PANTHER" id="PTHR40045:SF1">
    <property type="entry name" value="YQCI_YCGG FAMILY PROTEIN"/>
    <property type="match status" value="1"/>
</dbReference>